<evidence type="ECO:0000313" key="2">
    <source>
        <dbReference type="EMBL" id="MCE5172503.1"/>
    </source>
</evidence>
<name>A0ABS8YKW0_9BACL</name>
<dbReference type="RefSeq" id="WP_233698653.1">
    <property type="nucleotide sequence ID" value="NZ_JAJNBZ010000030.1"/>
</dbReference>
<dbReference type="GO" id="GO:0016746">
    <property type="term" value="F:acyltransferase activity"/>
    <property type="evidence" value="ECO:0007669"/>
    <property type="project" value="UniProtKB-KW"/>
</dbReference>
<protein>
    <submittedName>
        <fullName evidence="2">GNAT family N-acetyltransferase</fullName>
        <ecNumber evidence="2">2.3.1.-</ecNumber>
    </submittedName>
</protein>
<dbReference type="Pfam" id="PF00583">
    <property type="entry name" value="Acetyltransf_1"/>
    <property type="match status" value="1"/>
</dbReference>
<keyword evidence="2" id="KW-0012">Acyltransferase</keyword>
<organism evidence="2 3">
    <name type="scientific">Paenibacillus profundus</name>
    <dbReference type="NCBI Taxonomy" id="1173085"/>
    <lineage>
        <taxon>Bacteria</taxon>
        <taxon>Bacillati</taxon>
        <taxon>Bacillota</taxon>
        <taxon>Bacilli</taxon>
        <taxon>Bacillales</taxon>
        <taxon>Paenibacillaceae</taxon>
        <taxon>Paenibacillus</taxon>
    </lineage>
</organism>
<feature type="domain" description="N-acetyltransferase" evidence="1">
    <location>
        <begin position="3"/>
        <end position="158"/>
    </location>
</feature>
<comment type="caution">
    <text evidence="2">The sequence shown here is derived from an EMBL/GenBank/DDBJ whole genome shotgun (WGS) entry which is preliminary data.</text>
</comment>
<dbReference type="Gene3D" id="3.40.630.30">
    <property type="match status" value="1"/>
</dbReference>
<reference evidence="2 3" key="1">
    <citation type="submission" date="2021-11" db="EMBL/GenBank/DDBJ databases">
        <title>Draft genome sequence of Paenibacillus profundus YoMME, a new Gram-positive bacteria with exoelectrogenic properties.</title>
        <authorList>
            <person name="Hubenova Y."/>
            <person name="Hubenova E."/>
            <person name="Manasiev Y."/>
            <person name="Peykov S."/>
            <person name="Mitov M."/>
        </authorList>
    </citation>
    <scope>NUCLEOTIDE SEQUENCE [LARGE SCALE GENOMIC DNA]</scope>
    <source>
        <strain evidence="2 3">YoMME</strain>
    </source>
</reference>
<accession>A0ABS8YKW0</accession>
<keyword evidence="2" id="KW-0808">Transferase</keyword>
<dbReference type="PROSITE" id="PS51186">
    <property type="entry name" value="GNAT"/>
    <property type="match status" value="1"/>
</dbReference>
<keyword evidence="3" id="KW-1185">Reference proteome</keyword>
<dbReference type="CDD" id="cd04301">
    <property type="entry name" value="NAT_SF"/>
    <property type="match status" value="1"/>
</dbReference>
<dbReference type="InterPro" id="IPR000182">
    <property type="entry name" value="GNAT_dom"/>
</dbReference>
<dbReference type="EC" id="2.3.1.-" evidence="2"/>
<sequence>MEVVVSRATQYDRKLIENLLQFYIYDFTEFTSASILENGSYNTMPDLDSYWNNLNGNHPYLIKVNDEIAGFILTKEKEETRKYNYLAHFFILRKFRRLGIGSKAAEHVLKIFKGEWELYQLENNIPAQKFWDRIIEEISDGEVKVRFENGRRYQNFIM</sequence>
<evidence type="ECO:0000313" key="3">
    <source>
        <dbReference type="Proteomes" id="UP001199916"/>
    </source>
</evidence>
<dbReference type="InterPro" id="IPR016181">
    <property type="entry name" value="Acyl_CoA_acyltransferase"/>
</dbReference>
<evidence type="ECO:0000259" key="1">
    <source>
        <dbReference type="PROSITE" id="PS51186"/>
    </source>
</evidence>
<gene>
    <name evidence="2" type="ORF">LQV63_24825</name>
</gene>
<dbReference type="EMBL" id="JAJNBZ010000030">
    <property type="protein sequence ID" value="MCE5172503.1"/>
    <property type="molecule type" value="Genomic_DNA"/>
</dbReference>
<proteinExistence type="predicted"/>
<dbReference type="SUPFAM" id="SSF55729">
    <property type="entry name" value="Acyl-CoA N-acyltransferases (Nat)"/>
    <property type="match status" value="1"/>
</dbReference>
<dbReference type="Proteomes" id="UP001199916">
    <property type="component" value="Unassembled WGS sequence"/>
</dbReference>